<dbReference type="GO" id="GO:0008324">
    <property type="term" value="F:monoatomic cation transmembrane transporter activity"/>
    <property type="evidence" value="ECO:0007669"/>
    <property type="project" value="InterPro"/>
</dbReference>
<dbReference type="Pfam" id="PF00873">
    <property type="entry name" value="ACR_tran"/>
    <property type="match status" value="1"/>
</dbReference>
<organism evidence="9 10">
    <name type="scientific">Tsuneonella suprasediminis</name>
    <dbReference type="NCBI Taxonomy" id="2306996"/>
    <lineage>
        <taxon>Bacteria</taxon>
        <taxon>Pseudomonadati</taxon>
        <taxon>Pseudomonadota</taxon>
        <taxon>Alphaproteobacteria</taxon>
        <taxon>Sphingomonadales</taxon>
        <taxon>Erythrobacteraceae</taxon>
        <taxon>Tsuneonella</taxon>
    </lineage>
</organism>
<feature type="transmembrane region" description="Helical" evidence="8">
    <location>
        <begin position="14"/>
        <end position="32"/>
    </location>
</feature>
<evidence type="ECO:0000313" key="9">
    <source>
        <dbReference type="EMBL" id="RJX67595.1"/>
    </source>
</evidence>
<dbReference type="Gene3D" id="3.30.2090.10">
    <property type="entry name" value="Multidrug efflux transporter AcrB TolC docking domain, DN and DC subdomains"/>
    <property type="match status" value="2"/>
</dbReference>
<evidence type="ECO:0000256" key="1">
    <source>
        <dbReference type="ARBA" id="ARBA00004651"/>
    </source>
</evidence>
<keyword evidence="6 8" id="KW-1133">Transmembrane helix</keyword>
<dbReference type="EMBL" id="RAHJ01000018">
    <property type="protein sequence ID" value="RJX67595.1"/>
    <property type="molecule type" value="Genomic_DNA"/>
</dbReference>
<keyword evidence="5 8" id="KW-0812">Transmembrane</keyword>
<evidence type="ECO:0000313" key="10">
    <source>
        <dbReference type="Proteomes" id="UP000284322"/>
    </source>
</evidence>
<comment type="similarity">
    <text evidence="2">Belongs to the resistance-nodulation-cell division (RND) (TC 2.A.6) family.</text>
</comment>
<evidence type="ECO:0000256" key="5">
    <source>
        <dbReference type="ARBA" id="ARBA00022692"/>
    </source>
</evidence>
<keyword evidence="4" id="KW-1003">Cell membrane</keyword>
<evidence type="ECO:0000256" key="4">
    <source>
        <dbReference type="ARBA" id="ARBA00022475"/>
    </source>
</evidence>
<feature type="transmembrane region" description="Helical" evidence="8">
    <location>
        <begin position="1030"/>
        <end position="1052"/>
    </location>
</feature>
<feature type="transmembrane region" description="Helical" evidence="8">
    <location>
        <begin position="901"/>
        <end position="921"/>
    </location>
</feature>
<comment type="caution">
    <text evidence="9">The sequence shown here is derived from an EMBL/GenBank/DDBJ whole genome shotgun (WGS) entry which is preliminary data.</text>
</comment>
<dbReference type="SUPFAM" id="SSF82714">
    <property type="entry name" value="Multidrug efflux transporter AcrB TolC docking domain, DN and DC subdomains"/>
    <property type="match status" value="2"/>
</dbReference>
<dbReference type="GO" id="GO:0005886">
    <property type="term" value="C:plasma membrane"/>
    <property type="evidence" value="ECO:0007669"/>
    <property type="project" value="UniProtKB-SubCell"/>
</dbReference>
<dbReference type="InterPro" id="IPR027463">
    <property type="entry name" value="AcrB_DN_DC_subdom"/>
</dbReference>
<dbReference type="Gene3D" id="3.30.70.1440">
    <property type="entry name" value="Multidrug efflux transporter AcrB pore domain"/>
    <property type="match status" value="1"/>
</dbReference>
<feature type="transmembrane region" description="Helical" evidence="8">
    <location>
        <begin position="505"/>
        <end position="528"/>
    </location>
</feature>
<feature type="transmembrane region" description="Helical" evidence="8">
    <location>
        <begin position="955"/>
        <end position="977"/>
    </location>
</feature>
<accession>A0A419R1F3</accession>
<evidence type="ECO:0000256" key="3">
    <source>
        <dbReference type="ARBA" id="ARBA00022448"/>
    </source>
</evidence>
<reference evidence="9 10" key="1">
    <citation type="submission" date="2018-09" db="EMBL/GenBank/DDBJ databases">
        <title>Altererythrobacter sp.Ery1 and Ery12, the genome sequencing of novel strains in genus Alterythrobacter.</title>
        <authorList>
            <person name="Cheng H."/>
            <person name="Wu Y.-H."/>
            <person name="Fang C."/>
            <person name="Xu X.-W."/>
        </authorList>
    </citation>
    <scope>NUCLEOTIDE SEQUENCE [LARGE SCALE GENOMIC DNA]</scope>
    <source>
        <strain evidence="9 10">Ery12</strain>
    </source>
</reference>
<sequence>MISSLVEMSVRNRILVLFLTAAVAIWGTINLLNLPIDAVPDITNNQVQINTVDPTLSPLDVERLVTYPVEVSLAGIPGLESTRSISRNGFSQVTAIFSDSTDVYFARQQVAERLTTVRNNLPATAEPSMGPVSTGLGEVLMWTVSYADRTRETGRTGPGWQADGSYLTPEGERLTDDVSRAAYLRTLQDWVIAPQIRNVDGMAGVDSIGGYARQFVVTPSSTRMASFGIGFDELASALESINLSVGANYVQRGGEAFLVRSDARFRTIEEIEDAIIARREGIPVHVRDVASVQNGGDLRTGAASKDGEEAVVGTALMLLGENSRSVAAAAGDRLAELAPTMPPDIELDVVLDRSKLVNATIATVEKNLTEGALLVIASLFLLLGNFRAAVITALVIPLSFLMMAIGMNRVGVSGNLMSLGALDFGLIVDGSVIIVENFLRRVSERQHEEGRLLALGERLEEVIASTREMIRPSLFGQAIILLVFVPLLTFQGVEGKTFSPMAITVMLALLSAFVISLTLVPALLALLIRGKVAEKEVRLVAWLKAKYEPALRKALAWPKRAALAGFGVFAFSLVVFGFIGSEFMPQLDEQDLSIQSIRIPSTSLDQSLEMQLGIEKTVTAFPQVDYIYSKTGTAEVASDPMPPNISDAFVILKPRDEWPDPDLSKPELIEQMEQAISKRIGSDFQFSQPIEMRFNELIAGVRGDIAVKIFGDDLEQLTAAANQLAAIFSGIDGATEVSVEQTEGFPTLDIEFNRAAIAAHGLTVDEVAATVSSALGGAESGLVFQGDRRFDIVVRLPDEVRNDLDAIGALPVMLPEEGVGERRSVPLRSLASLKEVEGLNQISRENGKRRVVVQLNVRGRDVSSVVAEAKQKIAQQVQLPSGAYLEWGGQYENLQAAQARIGVVVPIVGLVIFGLLVMALGNLRMATAVFVTVPLGIAGGIFSLALTGLPFSISVAVGFIVLAGVAVLNGLVMMTSMQGRLREGMSLDDSIYGGAVERFRAVLMTAIVPSLGFVPMALATGTGAEVQKPLAIVVIGGLITATILTLFVLPAVTRLILARQGDGGARWDLRKWMPTLPTFGPLARWRRRGAV</sequence>
<dbReference type="PANTHER" id="PTHR32063">
    <property type="match status" value="1"/>
</dbReference>
<evidence type="ECO:0000256" key="6">
    <source>
        <dbReference type="ARBA" id="ARBA00022989"/>
    </source>
</evidence>
<dbReference type="PRINTS" id="PR00702">
    <property type="entry name" value="ACRIFLAVINRP"/>
</dbReference>
<keyword evidence="3" id="KW-0813">Transport</keyword>
<proteinExistence type="inferred from homology"/>
<feature type="transmembrane region" description="Helical" evidence="8">
    <location>
        <begin position="561"/>
        <end position="580"/>
    </location>
</feature>
<dbReference type="Gene3D" id="1.20.1640.10">
    <property type="entry name" value="Multidrug efflux transporter AcrB transmembrane domain"/>
    <property type="match status" value="3"/>
</dbReference>
<evidence type="ECO:0000256" key="8">
    <source>
        <dbReference type="SAM" id="Phobius"/>
    </source>
</evidence>
<evidence type="ECO:0000256" key="2">
    <source>
        <dbReference type="ARBA" id="ARBA00010942"/>
    </source>
</evidence>
<keyword evidence="10" id="KW-1185">Reference proteome</keyword>
<dbReference type="InterPro" id="IPR004763">
    <property type="entry name" value="CusA-like"/>
</dbReference>
<dbReference type="Gene3D" id="3.30.70.1430">
    <property type="entry name" value="Multidrug efflux transporter AcrB pore domain"/>
    <property type="match status" value="2"/>
</dbReference>
<dbReference type="InterPro" id="IPR001036">
    <property type="entry name" value="Acrflvin-R"/>
</dbReference>
<feature type="transmembrane region" description="Helical" evidence="8">
    <location>
        <begin position="998"/>
        <end position="1018"/>
    </location>
</feature>
<dbReference type="SUPFAM" id="SSF82693">
    <property type="entry name" value="Multidrug efflux transporter AcrB pore domain, PN1, PN2, PC1 and PC2 subdomains"/>
    <property type="match status" value="3"/>
</dbReference>
<dbReference type="SUPFAM" id="SSF82866">
    <property type="entry name" value="Multidrug efflux transporter AcrB transmembrane domain"/>
    <property type="match status" value="2"/>
</dbReference>
<comment type="subcellular location">
    <subcellularLocation>
        <location evidence="1">Cell membrane</location>
        <topology evidence="1">Multi-pass membrane protein</topology>
    </subcellularLocation>
</comment>
<dbReference type="RefSeq" id="WP_084591927.1">
    <property type="nucleotide sequence ID" value="NZ_RAHJ01000018.1"/>
</dbReference>
<name>A0A419R1F3_9SPHN</name>
<dbReference type="AlphaFoldDB" id="A0A419R1F3"/>
<dbReference type="PANTHER" id="PTHR32063:SF24">
    <property type="entry name" value="CATION EFFLUX SYSTEM (ACRB_ACRD_ACRF FAMILY)"/>
    <property type="match status" value="1"/>
</dbReference>
<feature type="transmembrane region" description="Helical" evidence="8">
    <location>
        <begin position="928"/>
        <end position="949"/>
    </location>
</feature>
<dbReference type="OrthoDB" id="9758757at2"/>
<feature type="transmembrane region" description="Helical" evidence="8">
    <location>
        <begin position="474"/>
        <end position="493"/>
    </location>
</feature>
<dbReference type="Gene3D" id="3.30.70.1320">
    <property type="entry name" value="Multidrug efflux transporter AcrB pore domain like"/>
    <property type="match status" value="2"/>
</dbReference>
<protein>
    <submittedName>
        <fullName evidence="9">CusA/CzcA family heavy metal efflux RND transporter</fullName>
    </submittedName>
</protein>
<evidence type="ECO:0000256" key="7">
    <source>
        <dbReference type="ARBA" id="ARBA00023136"/>
    </source>
</evidence>
<dbReference type="NCBIfam" id="TIGR00914">
    <property type="entry name" value="2A0601"/>
    <property type="match status" value="1"/>
</dbReference>
<dbReference type="Proteomes" id="UP000284322">
    <property type="component" value="Unassembled WGS sequence"/>
</dbReference>
<keyword evidence="7 8" id="KW-0472">Membrane</keyword>
<dbReference type="GO" id="GO:0042910">
    <property type="term" value="F:xenobiotic transmembrane transporter activity"/>
    <property type="evidence" value="ECO:0007669"/>
    <property type="project" value="TreeGrafter"/>
</dbReference>
<gene>
    <name evidence="9" type="ORF">D6858_06170</name>
</gene>